<dbReference type="Proteomes" id="UP001057381">
    <property type="component" value="Plasmid pEpi0143-OL-1"/>
</dbReference>
<keyword evidence="1" id="KW-1133">Transmembrane helix</keyword>
<organism evidence="2 3">
    <name type="scientific">Macrococcus equipercicus</name>
    <dbReference type="NCBI Taxonomy" id="69967"/>
    <lineage>
        <taxon>Bacteria</taxon>
        <taxon>Bacillati</taxon>
        <taxon>Bacillota</taxon>
        <taxon>Bacilli</taxon>
        <taxon>Bacillales</taxon>
        <taxon>Staphylococcaceae</taxon>
        <taxon>Macrococcus</taxon>
    </lineage>
</organism>
<evidence type="ECO:0000313" key="2">
    <source>
        <dbReference type="EMBL" id="UTH14944.1"/>
    </source>
</evidence>
<sequence>MNAESLRRDVLTDLKREMKSEIEMHQTELNHSYLRTKLILNYIPVIISLIFVIFTIYYLITGMH</sequence>
<dbReference type="KEGG" id="mequ:KFV11_11450"/>
<evidence type="ECO:0000313" key="3">
    <source>
        <dbReference type="Proteomes" id="UP001057381"/>
    </source>
</evidence>
<protein>
    <submittedName>
        <fullName evidence="2">Uncharacterized protein</fullName>
    </submittedName>
</protein>
<dbReference type="EMBL" id="CP073810">
    <property type="protein sequence ID" value="UTH14944.1"/>
    <property type="molecule type" value="Genomic_DNA"/>
</dbReference>
<evidence type="ECO:0000256" key="1">
    <source>
        <dbReference type="SAM" id="Phobius"/>
    </source>
</evidence>
<gene>
    <name evidence="2" type="ORF">KFV11_11450</name>
</gene>
<dbReference type="RefSeq" id="WP_254250634.1">
    <property type="nucleotide sequence ID" value="NZ_CP073810.1"/>
</dbReference>
<proteinExistence type="predicted"/>
<feature type="transmembrane region" description="Helical" evidence="1">
    <location>
        <begin position="39"/>
        <end position="60"/>
    </location>
</feature>
<dbReference type="AlphaFoldDB" id="A0A9Q9BSI2"/>
<accession>A0A9Q9BSI2</accession>
<geneLocation type="plasmid" evidence="2 3">
    <name>pEpi0143-OL-1</name>
</geneLocation>
<reference evidence="2" key="1">
    <citation type="submission" date="2021-04" db="EMBL/GenBank/DDBJ databases">
        <title>Complete Genome Sequences of Macrococcus spp. from dog and cattle.</title>
        <authorList>
            <person name="Schwendener S."/>
            <person name="Perreten V."/>
        </authorList>
    </citation>
    <scope>NUCLEOTIDE SEQUENCE</scope>
    <source>
        <strain evidence="2">Epi0143-OL</strain>
        <plasmid evidence="2">pEpi0143-OL-1</plasmid>
    </source>
</reference>
<keyword evidence="1" id="KW-0812">Transmembrane</keyword>
<name>A0A9Q9BSI2_9STAP</name>
<keyword evidence="1" id="KW-0472">Membrane</keyword>
<keyword evidence="2" id="KW-0614">Plasmid</keyword>